<dbReference type="OrthoDB" id="29804at2759"/>
<evidence type="ECO:0000256" key="6">
    <source>
        <dbReference type="ARBA" id="ARBA00023135"/>
    </source>
</evidence>
<evidence type="ECO:0000256" key="8">
    <source>
        <dbReference type="ARBA" id="ARBA00023274"/>
    </source>
</evidence>
<evidence type="ECO:0000313" key="10">
    <source>
        <dbReference type="EMBL" id="EDR29082.1"/>
    </source>
</evidence>
<evidence type="ECO:0000256" key="4">
    <source>
        <dbReference type="ARBA" id="ARBA00022490"/>
    </source>
</evidence>
<evidence type="ECO:0000256" key="7">
    <source>
        <dbReference type="ARBA" id="ARBA00023242"/>
    </source>
</evidence>
<dbReference type="InterPro" id="IPR038253">
    <property type="entry name" value="SRP68_N_sf"/>
</dbReference>
<dbReference type="GO" id="GO:0006614">
    <property type="term" value="P:SRP-dependent cotranslational protein targeting to membrane"/>
    <property type="evidence" value="ECO:0007669"/>
    <property type="project" value="InterPro"/>
</dbReference>
<comment type="subcellular location">
    <subcellularLocation>
        <location evidence="1">Cytoplasm</location>
    </subcellularLocation>
    <subcellularLocation>
        <location evidence="2">Nucleus</location>
        <location evidence="2">Nucleolus</location>
    </subcellularLocation>
</comment>
<keyword evidence="11" id="KW-1185">Reference proteome</keyword>
<dbReference type="eggNOG" id="KOG2460">
    <property type="taxonomic scope" value="Eukaryota"/>
</dbReference>
<protein>
    <recommendedName>
        <fullName evidence="9">Signal recognition particle subunit SRP68</fullName>
    </recommendedName>
</protein>
<dbReference type="GeneID" id="5879672"/>
<keyword evidence="4" id="KW-0963">Cytoplasm</keyword>
<accession>B0E8R3</accession>
<dbReference type="Pfam" id="PF16969">
    <property type="entry name" value="SRP68"/>
    <property type="match status" value="1"/>
</dbReference>
<keyword evidence="7" id="KW-0539">Nucleus</keyword>
<evidence type="ECO:0000256" key="9">
    <source>
        <dbReference type="ARBA" id="ARBA00029498"/>
    </source>
</evidence>
<keyword evidence="5" id="KW-0694">RNA-binding</keyword>
<evidence type="ECO:0000256" key="5">
    <source>
        <dbReference type="ARBA" id="ARBA00022884"/>
    </source>
</evidence>
<dbReference type="PANTHER" id="PTHR12860">
    <property type="entry name" value="SIGNAL RECOGNITION PARTICLE 68 KDA PROTEIN"/>
    <property type="match status" value="1"/>
</dbReference>
<sequence length="139" mass="17048">MSEIKYKKLTTKLDKGLNLCLFETIFNWRQVNGLKHDDYTRYRRFCSRRIKRIRQKVQLINKWEKKQFKQLKLIAEHMKTSECLMIPLLKVERCWAYSNELQPVDETEARKGHHQKRRLHKMKKYCEEFIGLMKGCNKR</sequence>
<evidence type="ECO:0000256" key="1">
    <source>
        <dbReference type="ARBA" id="ARBA00004496"/>
    </source>
</evidence>
<dbReference type="AlphaFoldDB" id="B0E8R3"/>
<keyword evidence="8" id="KW-0687">Ribonucleoprotein</keyword>
<dbReference type="Proteomes" id="UP000008076">
    <property type="component" value="Unassembled WGS sequence"/>
</dbReference>
<keyword evidence="6" id="KW-0733">Signal recognition particle</keyword>
<name>B0E8R3_ENTDS</name>
<proteinExistence type="inferred from homology"/>
<dbReference type="GO" id="GO:0030942">
    <property type="term" value="F:endoplasmic reticulum signal peptide binding"/>
    <property type="evidence" value="ECO:0007669"/>
    <property type="project" value="InterPro"/>
</dbReference>
<dbReference type="EMBL" id="DS548189">
    <property type="protein sequence ID" value="EDR29082.1"/>
    <property type="molecule type" value="Genomic_DNA"/>
</dbReference>
<dbReference type="GO" id="GO:0005730">
    <property type="term" value="C:nucleolus"/>
    <property type="evidence" value="ECO:0007669"/>
    <property type="project" value="UniProtKB-SubCell"/>
</dbReference>
<organism evidence="11">
    <name type="scientific">Entamoeba dispar (strain ATCC PRA-260 / SAW760)</name>
    <dbReference type="NCBI Taxonomy" id="370354"/>
    <lineage>
        <taxon>Eukaryota</taxon>
        <taxon>Amoebozoa</taxon>
        <taxon>Evosea</taxon>
        <taxon>Archamoebae</taxon>
        <taxon>Mastigamoebida</taxon>
        <taxon>Entamoebidae</taxon>
        <taxon>Entamoeba</taxon>
    </lineage>
</organism>
<dbReference type="InterPro" id="IPR026258">
    <property type="entry name" value="SRP68"/>
</dbReference>
<reference evidence="11" key="1">
    <citation type="submission" date="2007-12" db="EMBL/GenBank/DDBJ databases">
        <title>Annotation of Entamoeba dispar SAW760.</title>
        <authorList>
            <person name="Lorenzi H."/>
            <person name="Inman J."/>
            <person name="Schobel S."/>
            <person name="Amedeo P."/>
            <person name="Caler E."/>
        </authorList>
    </citation>
    <scope>NUCLEOTIDE SEQUENCE [LARGE SCALE GENOMIC DNA]</scope>
    <source>
        <strain evidence="11">ATCC PRA-260 / SAW760</strain>
    </source>
</reference>
<dbReference type="GO" id="GO:0008312">
    <property type="term" value="F:7S RNA binding"/>
    <property type="evidence" value="ECO:0007669"/>
    <property type="project" value="InterPro"/>
</dbReference>
<evidence type="ECO:0000256" key="3">
    <source>
        <dbReference type="ARBA" id="ARBA00009352"/>
    </source>
</evidence>
<gene>
    <name evidence="10" type="ORF">EDI_105940</name>
</gene>
<evidence type="ECO:0000256" key="2">
    <source>
        <dbReference type="ARBA" id="ARBA00004604"/>
    </source>
</evidence>
<dbReference type="VEuPathDB" id="AmoebaDB:EDI_105940"/>
<dbReference type="Gene3D" id="1.10.3450.40">
    <property type="entry name" value="Signal recognition particle, SRP68 subunit, RNA-binding domain"/>
    <property type="match status" value="1"/>
</dbReference>
<feature type="non-terminal residue" evidence="10">
    <location>
        <position position="139"/>
    </location>
</feature>
<dbReference type="RefSeq" id="XP_001734749.1">
    <property type="nucleotide sequence ID" value="XM_001734697.1"/>
</dbReference>
<comment type="similarity">
    <text evidence="3">Belongs to the SRP68 family.</text>
</comment>
<dbReference type="KEGG" id="edi:EDI_105940"/>
<dbReference type="GO" id="GO:0005047">
    <property type="term" value="F:signal recognition particle binding"/>
    <property type="evidence" value="ECO:0007669"/>
    <property type="project" value="InterPro"/>
</dbReference>
<dbReference type="PANTHER" id="PTHR12860:SF0">
    <property type="entry name" value="SIGNAL RECOGNITION PARTICLE SUBUNIT SRP68"/>
    <property type="match status" value="1"/>
</dbReference>
<dbReference type="GO" id="GO:0005786">
    <property type="term" value="C:signal recognition particle, endoplasmic reticulum targeting"/>
    <property type="evidence" value="ECO:0007669"/>
    <property type="project" value="UniProtKB-KW"/>
</dbReference>
<evidence type="ECO:0000313" key="11">
    <source>
        <dbReference type="Proteomes" id="UP000008076"/>
    </source>
</evidence>